<feature type="compositionally biased region" description="Basic residues" evidence="1">
    <location>
        <begin position="61"/>
        <end position="72"/>
    </location>
</feature>
<feature type="non-terminal residue" evidence="2">
    <location>
        <position position="94"/>
    </location>
</feature>
<feature type="compositionally biased region" description="Low complexity" evidence="1">
    <location>
        <begin position="81"/>
        <end position="94"/>
    </location>
</feature>
<organism evidence="2 3">
    <name type="scientific">Aspergillus carbonarius (strain ITEM 5010)</name>
    <dbReference type="NCBI Taxonomy" id="602072"/>
    <lineage>
        <taxon>Eukaryota</taxon>
        <taxon>Fungi</taxon>
        <taxon>Dikarya</taxon>
        <taxon>Ascomycota</taxon>
        <taxon>Pezizomycotina</taxon>
        <taxon>Eurotiomycetes</taxon>
        <taxon>Eurotiomycetidae</taxon>
        <taxon>Eurotiales</taxon>
        <taxon>Aspergillaceae</taxon>
        <taxon>Aspergillus</taxon>
        <taxon>Aspergillus subgen. Circumdati</taxon>
    </lineage>
</organism>
<evidence type="ECO:0000313" key="3">
    <source>
        <dbReference type="Proteomes" id="UP000188318"/>
    </source>
</evidence>
<reference evidence="3" key="1">
    <citation type="journal article" date="2017" name="Genome Biol.">
        <title>Comparative genomics reveals high biological diversity and specific adaptations in the industrially and medically important fungal genus Aspergillus.</title>
        <authorList>
            <person name="de Vries R.P."/>
            <person name="Riley R."/>
            <person name="Wiebenga A."/>
            <person name="Aguilar-Osorio G."/>
            <person name="Amillis S."/>
            <person name="Uchima C.A."/>
            <person name="Anderluh G."/>
            <person name="Asadollahi M."/>
            <person name="Askin M."/>
            <person name="Barry K."/>
            <person name="Battaglia E."/>
            <person name="Bayram O."/>
            <person name="Benocci T."/>
            <person name="Braus-Stromeyer S.A."/>
            <person name="Caldana C."/>
            <person name="Canovas D."/>
            <person name="Cerqueira G.C."/>
            <person name="Chen F."/>
            <person name="Chen W."/>
            <person name="Choi C."/>
            <person name="Clum A."/>
            <person name="Dos Santos R.A."/>
            <person name="Damasio A.R."/>
            <person name="Diallinas G."/>
            <person name="Emri T."/>
            <person name="Fekete E."/>
            <person name="Flipphi M."/>
            <person name="Freyberg S."/>
            <person name="Gallo A."/>
            <person name="Gournas C."/>
            <person name="Habgood R."/>
            <person name="Hainaut M."/>
            <person name="Harispe M.L."/>
            <person name="Henrissat B."/>
            <person name="Hilden K.S."/>
            <person name="Hope R."/>
            <person name="Hossain A."/>
            <person name="Karabika E."/>
            <person name="Karaffa L."/>
            <person name="Karanyi Z."/>
            <person name="Krasevec N."/>
            <person name="Kuo A."/>
            <person name="Kusch H."/>
            <person name="LaButti K."/>
            <person name="Lagendijk E.L."/>
            <person name="Lapidus A."/>
            <person name="Levasseur A."/>
            <person name="Lindquist E."/>
            <person name="Lipzen A."/>
            <person name="Logrieco A.F."/>
            <person name="MacCabe A."/>
            <person name="Maekelae M.R."/>
            <person name="Malavazi I."/>
            <person name="Melin P."/>
            <person name="Meyer V."/>
            <person name="Mielnichuk N."/>
            <person name="Miskei M."/>
            <person name="Molnar A.P."/>
            <person name="Mule G."/>
            <person name="Ngan C.Y."/>
            <person name="Orejas M."/>
            <person name="Orosz E."/>
            <person name="Ouedraogo J.P."/>
            <person name="Overkamp K.M."/>
            <person name="Park H.-S."/>
            <person name="Perrone G."/>
            <person name="Piumi F."/>
            <person name="Punt P.J."/>
            <person name="Ram A.F."/>
            <person name="Ramon A."/>
            <person name="Rauscher S."/>
            <person name="Record E."/>
            <person name="Riano-Pachon D.M."/>
            <person name="Robert V."/>
            <person name="Roehrig J."/>
            <person name="Ruller R."/>
            <person name="Salamov A."/>
            <person name="Salih N.S."/>
            <person name="Samson R.A."/>
            <person name="Sandor E."/>
            <person name="Sanguinetti M."/>
            <person name="Schuetze T."/>
            <person name="Sepcic K."/>
            <person name="Shelest E."/>
            <person name="Sherlock G."/>
            <person name="Sophianopoulou V."/>
            <person name="Squina F.M."/>
            <person name="Sun H."/>
            <person name="Susca A."/>
            <person name="Todd R.B."/>
            <person name="Tsang A."/>
            <person name="Unkles S.E."/>
            <person name="van de Wiele N."/>
            <person name="van Rossen-Uffink D."/>
            <person name="Oliveira J.V."/>
            <person name="Vesth T.C."/>
            <person name="Visser J."/>
            <person name="Yu J.-H."/>
            <person name="Zhou M."/>
            <person name="Andersen M.R."/>
            <person name="Archer D.B."/>
            <person name="Baker S.E."/>
            <person name="Benoit I."/>
            <person name="Brakhage A.A."/>
            <person name="Braus G.H."/>
            <person name="Fischer R."/>
            <person name="Frisvad J.C."/>
            <person name="Goldman G.H."/>
            <person name="Houbraken J."/>
            <person name="Oakley B."/>
            <person name="Pocsi I."/>
            <person name="Scazzocchio C."/>
            <person name="Seiboth B."/>
            <person name="vanKuyk P.A."/>
            <person name="Wortman J."/>
            <person name="Dyer P.S."/>
            <person name="Grigoriev I.V."/>
        </authorList>
    </citation>
    <scope>NUCLEOTIDE SEQUENCE [LARGE SCALE GENOMIC DNA]</scope>
    <source>
        <strain evidence="3">ITEM 5010</strain>
    </source>
</reference>
<feature type="compositionally biased region" description="Basic residues" evidence="1">
    <location>
        <begin position="42"/>
        <end position="53"/>
    </location>
</feature>
<dbReference type="AlphaFoldDB" id="A0A1R3RPP7"/>
<proteinExistence type="predicted"/>
<feature type="compositionally biased region" description="Pro residues" evidence="1">
    <location>
        <begin position="1"/>
        <end position="17"/>
    </location>
</feature>
<feature type="region of interest" description="Disordered" evidence="1">
    <location>
        <begin position="1"/>
        <end position="94"/>
    </location>
</feature>
<dbReference type="Proteomes" id="UP000188318">
    <property type="component" value="Unassembled WGS sequence"/>
</dbReference>
<evidence type="ECO:0000256" key="1">
    <source>
        <dbReference type="SAM" id="MobiDB-lite"/>
    </source>
</evidence>
<evidence type="ECO:0000313" key="2">
    <source>
        <dbReference type="EMBL" id="OOF96449.1"/>
    </source>
</evidence>
<name>A0A1R3RPP7_ASPC5</name>
<dbReference type="EMBL" id="KV907498">
    <property type="protein sequence ID" value="OOF96449.1"/>
    <property type="molecule type" value="Genomic_DNA"/>
</dbReference>
<sequence>MGHPTPTPHYEPTPPYEESPSNHHHHLPHQYTPLPPNLPPRSRPRPQRHRSRNLPHPPTQQHHHHHHPRPLRGLRTDSRPSRTTTRADSLLSDG</sequence>
<protein>
    <submittedName>
        <fullName evidence="2">Uncharacterized protein</fullName>
    </submittedName>
</protein>
<gene>
    <name evidence="2" type="ORF">ASPCADRAFT_206640</name>
</gene>
<dbReference type="VEuPathDB" id="FungiDB:ASPCADRAFT_206640"/>
<accession>A0A1R3RPP7</accession>
<keyword evidence="3" id="KW-1185">Reference proteome</keyword>